<reference evidence="1" key="1">
    <citation type="submission" date="2023-10" db="EMBL/GenBank/DDBJ databases">
        <authorList>
            <person name="Rodriguez Cubillos JULIANA M."/>
            <person name="De Vega J."/>
        </authorList>
    </citation>
    <scope>NUCLEOTIDE SEQUENCE</scope>
</reference>
<evidence type="ECO:0000313" key="2">
    <source>
        <dbReference type="Proteomes" id="UP001177021"/>
    </source>
</evidence>
<gene>
    <name evidence="1" type="ORF">MILVUS5_LOCUS22363</name>
</gene>
<evidence type="ECO:0000313" key="1">
    <source>
        <dbReference type="EMBL" id="CAJ2655424.1"/>
    </source>
</evidence>
<proteinExistence type="predicted"/>
<name>A0ACB0KHA9_TRIPR</name>
<accession>A0ACB0KHA9</accession>
<organism evidence="1 2">
    <name type="scientific">Trifolium pratense</name>
    <name type="common">Red clover</name>
    <dbReference type="NCBI Taxonomy" id="57577"/>
    <lineage>
        <taxon>Eukaryota</taxon>
        <taxon>Viridiplantae</taxon>
        <taxon>Streptophyta</taxon>
        <taxon>Embryophyta</taxon>
        <taxon>Tracheophyta</taxon>
        <taxon>Spermatophyta</taxon>
        <taxon>Magnoliopsida</taxon>
        <taxon>eudicotyledons</taxon>
        <taxon>Gunneridae</taxon>
        <taxon>Pentapetalae</taxon>
        <taxon>rosids</taxon>
        <taxon>fabids</taxon>
        <taxon>Fabales</taxon>
        <taxon>Fabaceae</taxon>
        <taxon>Papilionoideae</taxon>
        <taxon>50 kb inversion clade</taxon>
        <taxon>NPAAA clade</taxon>
        <taxon>Hologalegina</taxon>
        <taxon>IRL clade</taxon>
        <taxon>Trifolieae</taxon>
        <taxon>Trifolium</taxon>
    </lineage>
</organism>
<protein>
    <submittedName>
        <fullName evidence="1">Uncharacterized protein</fullName>
    </submittedName>
</protein>
<dbReference type="Proteomes" id="UP001177021">
    <property type="component" value="Unassembled WGS sequence"/>
</dbReference>
<sequence>MVGKIKELGNIIEALNVGKRTFKFTNRSPEQRVLKQRETHSFVREEEVIGREVEKKELLDWLFDNSINVKEKVSIISIIGVGGLGKTTLAQHVYNDKEVQQHFELKKWVCVSDDFDVKCIATKIIGSNTNIVEMDKVQLELREKVEGKRYLLVLDDIWNEDGDLWLQLMTLLKDGAKGSKIIITTRSEKVAKVCRSSSIFILKGLDEKQSWRLFSQLAFENEKELDSENLVSIGKEIVKKCSGVPLAIRIIGSLMLTMEDWSTFKNTDLVKIDEQSGNKIFQLIKLSYDHLSIHLKNCFAFCSLFPQDFLIEKQMLIRLWIAQGFVQSSDENISLEDIGEKYFMDFVHKSFFQNITKRFDGKVCFQMHDIVHDLASVISRSDYLLVKERGQHVDKKIRHVSFGFKLDSSWQVPTSILNAYKLRTFLLPLHGLYNHDFAIQVSACNSILSSFRRFRVLNLTCTELMKIPSCIGRMKHLRYLDLSRSHWIEELPRSITELINLETLLLNVCTNLRELPKDRWKLVSLRHLELDGCKSLTCMPRGIGKMTNLQTLTLFVLDATSKDSARASELRGLNNLRGQLEIKGLECLRHCPTEVKHINLMGKPHLHRLTLNWNSQIVGDVNDLEKDDIILHDIVMHSNITSLEISRFDGVTMSSLVNLSTSLDELELYDCTRLQYLELAQLHVKCFLLWDLPSLEWIVNNNNNNNGDNSSSFSASLTVIHLHQLHNLKGWCRCSEEEMSKGCSNQFKSLEKLWIHRCHNLISIPQHIDIKKISLEKVTSKILQQAVTHSKVEFLDLNNILNFKSLHGILQHLTRSV</sequence>
<keyword evidence="2" id="KW-1185">Reference proteome</keyword>
<comment type="caution">
    <text evidence="1">The sequence shown here is derived from an EMBL/GenBank/DDBJ whole genome shotgun (WGS) entry which is preliminary data.</text>
</comment>
<dbReference type="EMBL" id="CASHSV030000206">
    <property type="protein sequence ID" value="CAJ2655424.1"/>
    <property type="molecule type" value="Genomic_DNA"/>
</dbReference>